<protein>
    <submittedName>
        <fullName evidence="3">FecR domain-containing protein</fullName>
    </submittedName>
</protein>
<keyword evidence="4" id="KW-1185">Reference proteome</keyword>
<comment type="caution">
    <text evidence="3">The sequence shown here is derived from an EMBL/GenBank/DDBJ whole genome shotgun (WGS) entry which is preliminary data.</text>
</comment>
<evidence type="ECO:0000313" key="4">
    <source>
        <dbReference type="Proteomes" id="UP000661077"/>
    </source>
</evidence>
<evidence type="ECO:0000256" key="1">
    <source>
        <dbReference type="SAM" id="Phobius"/>
    </source>
</evidence>
<organism evidence="3 4">
    <name type="scientific">Steroidobacter gossypii</name>
    <dbReference type="NCBI Taxonomy" id="2805490"/>
    <lineage>
        <taxon>Bacteria</taxon>
        <taxon>Pseudomonadati</taxon>
        <taxon>Pseudomonadota</taxon>
        <taxon>Gammaproteobacteria</taxon>
        <taxon>Steroidobacterales</taxon>
        <taxon>Steroidobacteraceae</taxon>
        <taxon>Steroidobacter</taxon>
    </lineage>
</organism>
<dbReference type="InterPro" id="IPR012373">
    <property type="entry name" value="Ferrdict_sens_TM"/>
</dbReference>
<dbReference type="Pfam" id="PF04773">
    <property type="entry name" value="FecR"/>
    <property type="match status" value="1"/>
</dbReference>
<dbReference type="PANTHER" id="PTHR30273:SF2">
    <property type="entry name" value="PROTEIN FECR"/>
    <property type="match status" value="1"/>
</dbReference>
<keyword evidence="1" id="KW-0812">Transmembrane</keyword>
<sequence>MSEHSILWRLVLLVSSTLLKRSRFLRKHATTIASVTFLATVMIAGPWLYFQGTYQTAASEWRTVSLDDGSIARLGPRTQIKARFDRERRLVTQSSGEATYDVIRDVYRPFVVECGETTVLALGTKFAVRCDGDDVNVVVVEGTVSVARGLARSGQEPSVDYVRADAGQQVQVNRWTPLTPRPVDVDVALAWERGRIVFTGEPIEQAIAEFNRRHQQPITLPRVYHPDYKVFGEFDLTDPRRFVEVMKSSPALQAPK</sequence>
<dbReference type="Proteomes" id="UP000661077">
    <property type="component" value="Unassembled WGS sequence"/>
</dbReference>
<dbReference type="Gene3D" id="2.60.120.1440">
    <property type="match status" value="1"/>
</dbReference>
<dbReference type="EMBL" id="JAEVLS010000002">
    <property type="protein sequence ID" value="MBM0105770.1"/>
    <property type="molecule type" value="Genomic_DNA"/>
</dbReference>
<feature type="transmembrane region" description="Helical" evidence="1">
    <location>
        <begin position="29"/>
        <end position="50"/>
    </location>
</feature>
<dbReference type="InterPro" id="IPR006860">
    <property type="entry name" value="FecR"/>
</dbReference>
<keyword evidence="1" id="KW-1133">Transmembrane helix</keyword>
<keyword evidence="1" id="KW-0472">Membrane</keyword>
<accession>A0ABS1WXS0</accession>
<evidence type="ECO:0000259" key="2">
    <source>
        <dbReference type="Pfam" id="PF04773"/>
    </source>
</evidence>
<name>A0ABS1WXS0_9GAMM</name>
<evidence type="ECO:0000313" key="3">
    <source>
        <dbReference type="EMBL" id="MBM0105770.1"/>
    </source>
</evidence>
<gene>
    <name evidence="3" type="ORF">JM946_13595</name>
</gene>
<feature type="domain" description="FecR protein" evidence="2">
    <location>
        <begin position="53"/>
        <end position="144"/>
    </location>
</feature>
<proteinExistence type="predicted"/>
<reference evidence="3 4" key="1">
    <citation type="journal article" date="2021" name="Int. J. Syst. Evol. Microbiol.">
        <title>Steroidobacter gossypii sp. nov., isolated from soil of cotton cropping field.</title>
        <authorList>
            <person name="Huang R."/>
            <person name="Yang S."/>
            <person name="Zhen C."/>
            <person name="Liu W."/>
        </authorList>
    </citation>
    <scope>NUCLEOTIDE SEQUENCE [LARGE SCALE GENOMIC DNA]</scope>
    <source>
        <strain evidence="3 4">S1-65</strain>
    </source>
</reference>
<dbReference type="PANTHER" id="PTHR30273">
    <property type="entry name" value="PERIPLASMIC SIGNAL SENSOR AND SIGMA FACTOR ACTIVATOR FECR-RELATED"/>
    <property type="match status" value="1"/>
</dbReference>
<dbReference type="RefSeq" id="WP_203167793.1">
    <property type="nucleotide sequence ID" value="NZ_JAEVLS010000002.1"/>
</dbReference>